<dbReference type="Proteomes" id="UP000011021">
    <property type="component" value="Unassembled WGS sequence"/>
</dbReference>
<dbReference type="AlphaFoldDB" id="E7RX03"/>
<evidence type="ECO:0000256" key="1">
    <source>
        <dbReference type="SAM" id="MobiDB-lite"/>
    </source>
</evidence>
<accession>E7RX03</accession>
<name>E7RX03_9BURK</name>
<organism evidence="2 3">
    <name type="scientific">Lautropia mirabilis ATCC 51599</name>
    <dbReference type="NCBI Taxonomy" id="887898"/>
    <lineage>
        <taxon>Bacteria</taxon>
        <taxon>Pseudomonadati</taxon>
        <taxon>Pseudomonadota</taxon>
        <taxon>Betaproteobacteria</taxon>
        <taxon>Burkholderiales</taxon>
        <taxon>Burkholderiaceae</taxon>
        <taxon>Lautropia</taxon>
    </lineage>
</organism>
<dbReference type="EMBL" id="AEQP01000005">
    <property type="protein sequence ID" value="EFV95075.1"/>
    <property type="molecule type" value="Genomic_DNA"/>
</dbReference>
<proteinExistence type="predicted"/>
<feature type="region of interest" description="Disordered" evidence="1">
    <location>
        <begin position="1"/>
        <end position="66"/>
    </location>
</feature>
<sequence>PQPAARSPQPAARSPQSAVRSPQSAVRSPQVRKSASPQVRKSASRSQSSPVHAMASVSAASARHASWSWPARLDGRRMPSPLHLGTFPENVAPRRRPRLWPPSMAGIIPLSPGSPSSGAVLACGRSPCRVRAPTGVNPHYRSTIHVPTHQGARSGPEDHRQPGFLPQRA</sequence>
<feature type="region of interest" description="Disordered" evidence="1">
    <location>
        <begin position="132"/>
        <end position="169"/>
    </location>
</feature>
<comment type="caution">
    <text evidence="2">The sequence shown here is derived from an EMBL/GenBank/DDBJ whole genome shotgun (WGS) entry which is preliminary data.</text>
</comment>
<evidence type="ECO:0000313" key="2">
    <source>
        <dbReference type="EMBL" id="EFV95075.1"/>
    </source>
</evidence>
<protein>
    <submittedName>
        <fullName evidence="2">Uncharacterized protein</fullName>
    </submittedName>
</protein>
<dbReference type="STRING" id="887898.HMPREF0551_1216"/>
<feature type="non-terminal residue" evidence="2">
    <location>
        <position position="1"/>
    </location>
</feature>
<gene>
    <name evidence="2" type="ORF">HMPREF0551_1216</name>
</gene>
<keyword evidence="3" id="KW-1185">Reference proteome</keyword>
<dbReference type="HOGENOM" id="CLU_1581897_0_0_4"/>
<feature type="compositionally biased region" description="Polar residues" evidence="1">
    <location>
        <begin position="19"/>
        <end position="47"/>
    </location>
</feature>
<feature type="compositionally biased region" description="Low complexity" evidence="1">
    <location>
        <begin position="1"/>
        <end position="18"/>
    </location>
</feature>
<evidence type="ECO:0000313" key="3">
    <source>
        <dbReference type="Proteomes" id="UP000011021"/>
    </source>
</evidence>
<reference evidence="2 3" key="1">
    <citation type="submission" date="2010-12" db="EMBL/GenBank/DDBJ databases">
        <authorList>
            <person name="Muzny D."/>
            <person name="Qin X."/>
            <person name="Deng J."/>
            <person name="Jiang H."/>
            <person name="Liu Y."/>
            <person name="Qu J."/>
            <person name="Song X.-Z."/>
            <person name="Zhang L."/>
            <person name="Thornton R."/>
            <person name="Coyle M."/>
            <person name="Francisco L."/>
            <person name="Jackson L."/>
            <person name="Javaid M."/>
            <person name="Korchina V."/>
            <person name="Kovar C."/>
            <person name="Mata R."/>
            <person name="Mathew T."/>
            <person name="Ngo R."/>
            <person name="Nguyen L."/>
            <person name="Nguyen N."/>
            <person name="Okwuonu G."/>
            <person name="Ongeri F."/>
            <person name="Pham C."/>
            <person name="Simmons D."/>
            <person name="Wilczek-Boney K."/>
            <person name="Hale W."/>
            <person name="Jakkamsetti A."/>
            <person name="Pham P."/>
            <person name="Ruth R."/>
            <person name="San Lucas F."/>
            <person name="Warren J."/>
            <person name="Zhang J."/>
            <person name="Zhao Z."/>
            <person name="Zhou C."/>
            <person name="Zhu D."/>
            <person name="Lee S."/>
            <person name="Bess C."/>
            <person name="Blankenburg K."/>
            <person name="Forbes L."/>
            <person name="Fu Q."/>
            <person name="Gubbala S."/>
            <person name="Hirani K."/>
            <person name="Jayaseelan J.C."/>
            <person name="Lara F."/>
            <person name="Munidasa M."/>
            <person name="Palculict T."/>
            <person name="Patil S."/>
            <person name="Pu L.-L."/>
            <person name="Saada N."/>
            <person name="Tang L."/>
            <person name="Weissenberger G."/>
            <person name="Zhu Y."/>
            <person name="Hemphill L."/>
            <person name="Shang Y."/>
            <person name="Youmans B."/>
            <person name="Ayvaz T."/>
            <person name="Ross M."/>
            <person name="Santibanez J."/>
            <person name="Aqrawi P."/>
            <person name="Gross S."/>
            <person name="Joshi V."/>
            <person name="Fowler G."/>
            <person name="Nazareth L."/>
            <person name="Reid J."/>
            <person name="Worley K."/>
            <person name="Petrosino J."/>
            <person name="Highlander S."/>
            <person name="Gibbs R."/>
        </authorList>
    </citation>
    <scope>NUCLEOTIDE SEQUENCE [LARGE SCALE GENOMIC DNA]</scope>
    <source>
        <strain evidence="2 3">ATCC 51599</strain>
    </source>
</reference>
<feature type="compositionally biased region" description="Low complexity" evidence="1">
    <location>
        <begin position="48"/>
        <end position="66"/>
    </location>
</feature>